<keyword evidence="1" id="KW-0472">Membrane</keyword>
<dbReference type="RefSeq" id="WP_328776191.1">
    <property type="nucleotide sequence ID" value="NZ_CP108057.1"/>
</dbReference>
<keyword evidence="1" id="KW-1133">Transmembrane helix</keyword>
<accession>A0ABZ1RLE9</accession>
<protein>
    <submittedName>
        <fullName evidence="2">Uncharacterized protein</fullName>
    </submittedName>
</protein>
<organism evidence="2 3">
    <name type="scientific">Streptomyces goshikiensis</name>
    <dbReference type="NCBI Taxonomy" id="1942"/>
    <lineage>
        <taxon>Bacteria</taxon>
        <taxon>Bacillati</taxon>
        <taxon>Actinomycetota</taxon>
        <taxon>Actinomycetes</taxon>
        <taxon>Kitasatosporales</taxon>
        <taxon>Streptomycetaceae</taxon>
        <taxon>Streptomyces</taxon>
    </lineage>
</organism>
<keyword evidence="3" id="KW-1185">Reference proteome</keyword>
<feature type="transmembrane region" description="Helical" evidence="1">
    <location>
        <begin position="23"/>
        <end position="45"/>
    </location>
</feature>
<sequence length="136" mass="14595">MAHAAPTASQRYRQSLTDQAKHVNAFSFAGPLVLGLFYGLWTAFLERDKGPVTAGNVFYGILCGVIFAACLFGLDRMGTRMLAELRAAAYGAFAAIAMGYLYSLSGQSIFRSVVIALAVGLAVGAGAFYRFHMREP</sequence>
<evidence type="ECO:0000313" key="2">
    <source>
        <dbReference type="EMBL" id="WUO47531.1"/>
    </source>
</evidence>
<proteinExistence type="predicted"/>
<reference evidence="2" key="1">
    <citation type="submission" date="2022-10" db="EMBL/GenBank/DDBJ databases">
        <title>The complete genomes of actinobacterial strains from the NBC collection.</title>
        <authorList>
            <person name="Joergensen T.S."/>
            <person name="Alvarez Arevalo M."/>
            <person name="Sterndorff E.B."/>
            <person name="Faurdal D."/>
            <person name="Vuksanovic O."/>
            <person name="Mourched A.-S."/>
            <person name="Charusanti P."/>
            <person name="Shaw S."/>
            <person name="Blin K."/>
            <person name="Weber T."/>
        </authorList>
    </citation>
    <scope>NUCLEOTIDE SEQUENCE</scope>
    <source>
        <strain evidence="2">NBC_00283</strain>
    </source>
</reference>
<evidence type="ECO:0000313" key="3">
    <source>
        <dbReference type="Proteomes" id="UP001432075"/>
    </source>
</evidence>
<evidence type="ECO:0000256" key="1">
    <source>
        <dbReference type="SAM" id="Phobius"/>
    </source>
</evidence>
<dbReference type="Proteomes" id="UP001432075">
    <property type="component" value="Chromosome"/>
</dbReference>
<name>A0ABZ1RLE9_9ACTN</name>
<gene>
    <name evidence="2" type="ORF">OHU17_17645</name>
</gene>
<feature type="transmembrane region" description="Helical" evidence="1">
    <location>
        <begin position="87"/>
        <end position="103"/>
    </location>
</feature>
<keyword evidence="1" id="KW-0812">Transmembrane</keyword>
<feature type="transmembrane region" description="Helical" evidence="1">
    <location>
        <begin position="109"/>
        <end position="129"/>
    </location>
</feature>
<feature type="transmembrane region" description="Helical" evidence="1">
    <location>
        <begin position="57"/>
        <end position="75"/>
    </location>
</feature>
<dbReference type="EMBL" id="CP108057">
    <property type="protein sequence ID" value="WUO47531.1"/>
    <property type="molecule type" value="Genomic_DNA"/>
</dbReference>